<accession>A0AAD8XXR8</accession>
<proteinExistence type="predicted"/>
<dbReference type="SUPFAM" id="SSF81901">
    <property type="entry name" value="HCP-like"/>
    <property type="match status" value="1"/>
</dbReference>
<evidence type="ECO:0000256" key="1">
    <source>
        <dbReference type="PROSITE-ProRule" id="PRU00175"/>
    </source>
</evidence>
<dbReference type="GO" id="GO:0008270">
    <property type="term" value="F:zinc ion binding"/>
    <property type="evidence" value="ECO:0007669"/>
    <property type="project" value="UniProtKB-KW"/>
</dbReference>
<dbReference type="InterPro" id="IPR006597">
    <property type="entry name" value="Sel1-like"/>
</dbReference>
<comment type="caution">
    <text evidence="3">The sequence shown here is derived from an EMBL/GenBank/DDBJ whole genome shotgun (WGS) entry which is preliminary data.</text>
</comment>
<dbReference type="SMART" id="SM00671">
    <property type="entry name" value="SEL1"/>
    <property type="match status" value="3"/>
</dbReference>
<dbReference type="Proteomes" id="UP001224775">
    <property type="component" value="Unassembled WGS sequence"/>
</dbReference>
<name>A0AAD8XXR8_9STRA</name>
<gene>
    <name evidence="3" type="ORF">QTG54_013540</name>
</gene>
<dbReference type="InterPro" id="IPR011990">
    <property type="entry name" value="TPR-like_helical_dom_sf"/>
</dbReference>
<protein>
    <submittedName>
        <fullName evidence="3">Sel1-like repeat family protein</fullName>
    </submittedName>
</protein>
<dbReference type="InterPro" id="IPR001841">
    <property type="entry name" value="Znf_RING"/>
</dbReference>
<dbReference type="PANTHER" id="PTHR45011:SF1">
    <property type="entry name" value="DAP3-BINDING CELL DEATH ENHANCER 1"/>
    <property type="match status" value="1"/>
</dbReference>
<evidence type="ECO:0000313" key="3">
    <source>
        <dbReference type="EMBL" id="KAK1735834.1"/>
    </source>
</evidence>
<keyword evidence="1" id="KW-0479">Metal-binding</keyword>
<keyword evidence="4" id="KW-1185">Reference proteome</keyword>
<keyword evidence="1" id="KW-0862">Zinc</keyword>
<dbReference type="PANTHER" id="PTHR45011">
    <property type="entry name" value="DAP3-BINDING CELL DEATH ENHANCER 1"/>
    <property type="match status" value="1"/>
</dbReference>
<dbReference type="GO" id="GO:0005737">
    <property type="term" value="C:cytoplasm"/>
    <property type="evidence" value="ECO:0007669"/>
    <property type="project" value="UniProtKB-ARBA"/>
</dbReference>
<dbReference type="InterPro" id="IPR013083">
    <property type="entry name" value="Znf_RING/FYVE/PHD"/>
</dbReference>
<dbReference type="Gene3D" id="3.30.40.10">
    <property type="entry name" value="Zinc/RING finger domain, C3HC4 (zinc finger)"/>
    <property type="match status" value="1"/>
</dbReference>
<dbReference type="EMBL" id="JATAAI010000032">
    <property type="protein sequence ID" value="KAK1735834.1"/>
    <property type="molecule type" value="Genomic_DNA"/>
</dbReference>
<dbReference type="InterPro" id="IPR052748">
    <property type="entry name" value="ISR_Activator"/>
</dbReference>
<evidence type="ECO:0000313" key="4">
    <source>
        <dbReference type="Proteomes" id="UP001224775"/>
    </source>
</evidence>
<organism evidence="3 4">
    <name type="scientific">Skeletonema marinoi</name>
    <dbReference type="NCBI Taxonomy" id="267567"/>
    <lineage>
        <taxon>Eukaryota</taxon>
        <taxon>Sar</taxon>
        <taxon>Stramenopiles</taxon>
        <taxon>Ochrophyta</taxon>
        <taxon>Bacillariophyta</taxon>
        <taxon>Coscinodiscophyceae</taxon>
        <taxon>Thalassiosirophycidae</taxon>
        <taxon>Thalassiosirales</taxon>
        <taxon>Skeletonemataceae</taxon>
        <taxon>Skeletonema</taxon>
        <taxon>Skeletonema marinoi-dohrnii complex</taxon>
    </lineage>
</organism>
<sequence>MGDCPICLLPLPFDGLQYTLFPCCSKTICNGCDYAIETNEKKSGSKHTCPFCRHPVAETVEEAKRDIKKRVEKNDRVAIRQMGLGLRKEGNYDGAFEYLSQAADLDDIEAHYQLSIMYQKGEGVEKDEQKEVHHLEKAAIAGHPKARHNLGCIEGNNGMQKRAMKHLLISASLGDDLSLEELRIEYATGRGHVSKENFAAALRAHQAAVDAMKSPQRDEVQIVGGPTWAWVRTGDSETLG</sequence>
<reference evidence="3" key="1">
    <citation type="submission" date="2023-06" db="EMBL/GenBank/DDBJ databases">
        <title>Survivors Of The Sea: Transcriptome response of Skeletonema marinoi to long-term dormancy.</title>
        <authorList>
            <person name="Pinder M.I.M."/>
            <person name="Kourtchenko O."/>
            <person name="Robertson E.K."/>
            <person name="Larsson T."/>
            <person name="Maumus F."/>
            <person name="Osuna-Cruz C.M."/>
            <person name="Vancaester E."/>
            <person name="Stenow R."/>
            <person name="Vandepoele K."/>
            <person name="Ploug H."/>
            <person name="Bruchert V."/>
            <person name="Godhe A."/>
            <person name="Topel M."/>
        </authorList>
    </citation>
    <scope>NUCLEOTIDE SEQUENCE</scope>
    <source>
        <strain evidence="3">R05AC</strain>
    </source>
</reference>
<keyword evidence="1" id="KW-0863">Zinc-finger</keyword>
<feature type="domain" description="RING-type" evidence="2">
    <location>
        <begin position="4"/>
        <end position="53"/>
    </location>
</feature>
<dbReference type="SUPFAM" id="SSF57850">
    <property type="entry name" value="RING/U-box"/>
    <property type="match status" value="1"/>
</dbReference>
<dbReference type="PROSITE" id="PS50089">
    <property type="entry name" value="ZF_RING_2"/>
    <property type="match status" value="1"/>
</dbReference>
<dbReference type="Pfam" id="PF08238">
    <property type="entry name" value="Sel1"/>
    <property type="match status" value="3"/>
</dbReference>
<dbReference type="AlphaFoldDB" id="A0AAD8XXR8"/>
<dbReference type="Gene3D" id="1.25.40.10">
    <property type="entry name" value="Tetratricopeptide repeat domain"/>
    <property type="match status" value="1"/>
</dbReference>
<evidence type="ECO:0000259" key="2">
    <source>
        <dbReference type="PROSITE" id="PS50089"/>
    </source>
</evidence>